<protein>
    <recommendedName>
        <fullName evidence="3">G domain-containing protein</fullName>
    </recommendedName>
</protein>
<organism evidence="4 5">
    <name type="scientific">Collybiopsis confluens</name>
    <dbReference type="NCBI Taxonomy" id="2823264"/>
    <lineage>
        <taxon>Eukaryota</taxon>
        <taxon>Fungi</taxon>
        <taxon>Dikarya</taxon>
        <taxon>Basidiomycota</taxon>
        <taxon>Agaricomycotina</taxon>
        <taxon>Agaricomycetes</taxon>
        <taxon>Agaricomycetidae</taxon>
        <taxon>Agaricales</taxon>
        <taxon>Marasmiineae</taxon>
        <taxon>Omphalotaceae</taxon>
        <taxon>Collybiopsis</taxon>
    </lineage>
</organism>
<dbReference type="EMBL" id="JAACJN010000142">
    <property type="protein sequence ID" value="KAF5367610.1"/>
    <property type="molecule type" value="Genomic_DNA"/>
</dbReference>
<feature type="region of interest" description="Disordered" evidence="2">
    <location>
        <begin position="362"/>
        <end position="402"/>
    </location>
</feature>
<feature type="coiled-coil region" evidence="1">
    <location>
        <begin position="253"/>
        <end position="312"/>
    </location>
</feature>
<dbReference type="InterPro" id="IPR029058">
    <property type="entry name" value="AB_hydrolase_fold"/>
</dbReference>
<name>A0A8H5LRS0_9AGAR</name>
<evidence type="ECO:0000313" key="5">
    <source>
        <dbReference type="Proteomes" id="UP000518752"/>
    </source>
</evidence>
<reference evidence="4 5" key="1">
    <citation type="journal article" date="2020" name="ISME J.">
        <title>Uncovering the hidden diversity of litter-decomposition mechanisms in mushroom-forming fungi.</title>
        <authorList>
            <person name="Floudas D."/>
            <person name="Bentzer J."/>
            <person name="Ahren D."/>
            <person name="Johansson T."/>
            <person name="Persson P."/>
            <person name="Tunlid A."/>
        </authorList>
    </citation>
    <scope>NUCLEOTIDE SEQUENCE [LARGE SCALE GENOMIC DNA]</scope>
    <source>
        <strain evidence="4 5">CBS 406.79</strain>
    </source>
</reference>
<dbReference type="SUPFAM" id="SSF52540">
    <property type="entry name" value="P-loop containing nucleoside triphosphate hydrolases"/>
    <property type="match status" value="1"/>
</dbReference>
<feature type="domain" description="G" evidence="3">
    <location>
        <begin position="42"/>
        <end position="110"/>
    </location>
</feature>
<gene>
    <name evidence="4" type="ORF">D9757_010653</name>
</gene>
<dbReference type="InterPro" id="IPR027417">
    <property type="entry name" value="P-loop_NTPase"/>
</dbReference>
<dbReference type="AlphaFoldDB" id="A0A8H5LRS0"/>
<evidence type="ECO:0000259" key="3">
    <source>
        <dbReference type="Pfam" id="PF01926"/>
    </source>
</evidence>
<evidence type="ECO:0000256" key="2">
    <source>
        <dbReference type="SAM" id="MobiDB-lite"/>
    </source>
</evidence>
<evidence type="ECO:0000313" key="4">
    <source>
        <dbReference type="EMBL" id="KAF5367610.1"/>
    </source>
</evidence>
<accession>A0A8H5LRS0</accession>
<keyword evidence="1" id="KW-0175">Coiled coil</keyword>
<comment type="caution">
    <text evidence="4">The sequence shown here is derived from an EMBL/GenBank/DDBJ whole genome shotgun (WGS) entry which is preliminary data.</text>
</comment>
<dbReference type="Gene3D" id="3.40.50.300">
    <property type="entry name" value="P-loop containing nucleotide triphosphate hydrolases"/>
    <property type="match status" value="1"/>
</dbReference>
<feature type="region of interest" description="Disordered" evidence="2">
    <location>
        <begin position="1"/>
        <end position="33"/>
    </location>
</feature>
<feature type="compositionally biased region" description="Polar residues" evidence="2">
    <location>
        <begin position="377"/>
        <end position="402"/>
    </location>
</feature>
<dbReference type="GO" id="GO:0005525">
    <property type="term" value="F:GTP binding"/>
    <property type="evidence" value="ECO:0007669"/>
    <property type="project" value="InterPro"/>
</dbReference>
<feature type="compositionally biased region" description="Acidic residues" evidence="2">
    <location>
        <begin position="12"/>
        <end position="23"/>
    </location>
</feature>
<proteinExistence type="predicted"/>
<keyword evidence="5" id="KW-1185">Reference proteome</keyword>
<dbReference type="Pfam" id="PF01926">
    <property type="entry name" value="MMR_HSR1"/>
    <property type="match status" value="1"/>
</dbReference>
<dbReference type="CDD" id="cd00882">
    <property type="entry name" value="Ras_like_GTPase"/>
    <property type="match status" value="1"/>
</dbReference>
<dbReference type="Gene3D" id="3.40.50.1820">
    <property type="entry name" value="alpha/beta hydrolase"/>
    <property type="match status" value="1"/>
</dbReference>
<dbReference type="InterPro" id="IPR006073">
    <property type="entry name" value="GTP-bd"/>
</dbReference>
<evidence type="ECO:0000256" key="1">
    <source>
        <dbReference type="SAM" id="Coils"/>
    </source>
</evidence>
<dbReference type="OrthoDB" id="5592486at2759"/>
<dbReference type="Proteomes" id="UP000518752">
    <property type="component" value="Unassembled WGS sequence"/>
</dbReference>
<dbReference type="SUPFAM" id="SSF53474">
    <property type="entry name" value="alpha/beta-Hydrolases"/>
    <property type="match status" value="1"/>
</dbReference>
<sequence length="684" mass="76451">MAPPPSFRTRDEYEDLEEPDDYGDQGSDFNNDYTSDNDDVVIAVMGSTGSGKSSFIKLLSGNATVKTGDNLESETLNVRPIEFFDQVSRRKVVLVDTPGFDDSREGITNTEVLKRITGFLLKEYDNNRKLDGIVYTHSIANTRFTGQSTHNLKMFKNLCGDKSYKNVVLLTTFWDDVSARKMGEKREAELKSKFCRELAQGGATFMRHNRTKSSAQKVLDYILTLDPTDVLITREIREEGKALENTTAGSVHRAEVEALIAKHKAEVAELRAEIKSMKDANDKIKREFTKERAEMQTRLGRLEKEKSELSDGLAYETRARMALDDMVKQSKEEHVKREQYWDKRFYDQTEKQTNDLKDMEGKFEQRGKQRQARFSRPISSPGTGTTLSQDTTPSNFTASSTPQHPIVLMHGFTDIPQITGSFEEYERVLTPQNYLLVRMPPIGSIAERSDSAMNQITQKFSGRSVHLIGMSMGGLNARDIAARVARMPNPPFSVKTVTTVGTPNRGVRAIDFVPGVDGKQVFMRTMRTLFGTDFGGLGNLSASFVSRFNADTPNDPNVRYFSWAGFIRVPTPIFLTYLVKSSATFPISVLFGRTDGLVNVDSARWGTHLGDFAGRDHIVALLSRDIIELTLPHLAAAEGNESAPILPIENGLLTSGMRRIKGDLNLIKTVSMIPTRLVESALSE</sequence>